<gene>
    <name evidence="3" type="ORF">Sradi_3295900</name>
</gene>
<dbReference type="GO" id="GO:0003824">
    <property type="term" value="F:catalytic activity"/>
    <property type="evidence" value="ECO:0007669"/>
    <property type="project" value="UniProtKB-KW"/>
</dbReference>
<comment type="caution">
    <text evidence="3">The sequence shown here is derived from an EMBL/GenBank/DDBJ whole genome shotgun (WGS) entry which is preliminary data.</text>
</comment>
<dbReference type="Pfam" id="PF17919">
    <property type="entry name" value="RT_RNaseH_2"/>
    <property type="match status" value="1"/>
</dbReference>
<organism evidence="3">
    <name type="scientific">Sesamum radiatum</name>
    <name type="common">Black benniseed</name>
    <dbReference type="NCBI Taxonomy" id="300843"/>
    <lineage>
        <taxon>Eukaryota</taxon>
        <taxon>Viridiplantae</taxon>
        <taxon>Streptophyta</taxon>
        <taxon>Embryophyta</taxon>
        <taxon>Tracheophyta</taxon>
        <taxon>Spermatophyta</taxon>
        <taxon>Magnoliopsida</taxon>
        <taxon>eudicotyledons</taxon>
        <taxon>Gunneridae</taxon>
        <taxon>Pentapetalae</taxon>
        <taxon>asterids</taxon>
        <taxon>lamiids</taxon>
        <taxon>Lamiales</taxon>
        <taxon>Pedaliaceae</taxon>
        <taxon>Sesamum</taxon>
    </lineage>
</organism>
<dbReference type="PANTHER" id="PTHR37984">
    <property type="entry name" value="PROTEIN CBG26694"/>
    <property type="match status" value="1"/>
</dbReference>
<dbReference type="AlphaFoldDB" id="A0AAW2R168"/>
<dbReference type="CDD" id="cd09274">
    <property type="entry name" value="RNase_HI_RT_Ty3"/>
    <property type="match status" value="1"/>
</dbReference>
<proteinExistence type="predicted"/>
<dbReference type="InterPro" id="IPR043128">
    <property type="entry name" value="Rev_trsase/Diguanyl_cyclase"/>
</dbReference>
<evidence type="ECO:0000313" key="3">
    <source>
        <dbReference type="EMBL" id="KAL0373802.1"/>
    </source>
</evidence>
<dbReference type="InterPro" id="IPR043502">
    <property type="entry name" value="DNA/RNA_pol_sf"/>
</dbReference>
<keyword evidence="1" id="KW-0511">Multifunctional enzyme</keyword>
<reference evidence="3" key="2">
    <citation type="journal article" date="2024" name="Plant">
        <title>Genomic evolution and insights into agronomic trait innovations of Sesamum species.</title>
        <authorList>
            <person name="Miao H."/>
            <person name="Wang L."/>
            <person name="Qu L."/>
            <person name="Liu H."/>
            <person name="Sun Y."/>
            <person name="Le M."/>
            <person name="Wang Q."/>
            <person name="Wei S."/>
            <person name="Zheng Y."/>
            <person name="Lin W."/>
            <person name="Duan Y."/>
            <person name="Cao H."/>
            <person name="Xiong S."/>
            <person name="Wang X."/>
            <person name="Wei L."/>
            <person name="Li C."/>
            <person name="Ma Q."/>
            <person name="Ju M."/>
            <person name="Zhao R."/>
            <person name="Li G."/>
            <person name="Mu C."/>
            <person name="Tian Q."/>
            <person name="Mei H."/>
            <person name="Zhang T."/>
            <person name="Gao T."/>
            <person name="Zhang H."/>
        </authorList>
    </citation>
    <scope>NUCLEOTIDE SEQUENCE</scope>
    <source>
        <strain evidence="3">G02</strain>
    </source>
</reference>
<dbReference type="Gene3D" id="3.30.70.270">
    <property type="match status" value="1"/>
</dbReference>
<dbReference type="EMBL" id="JACGWJ010000014">
    <property type="protein sequence ID" value="KAL0373802.1"/>
    <property type="molecule type" value="Genomic_DNA"/>
</dbReference>
<protein>
    <submittedName>
        <fullName evidence="3">Gag-Pol polyprotein</fullName>
    </submittedName>
</protein>
<sequence length="248" mass="28559">MDPKKVQNIEEWQPPSDVHDLRSFLNLVNYYQHFVNGSSEIARPMTDLLKKTETWNWTPQCQVSFKNLKRAMVTDPMLALPDMLKPFVVETDVSDFALQDGHPVAFESRKLKDVERHYSMHEELLAVVHCFRLLPNYFLGFPFVVKTDNTVVNHFMTQLKLISRQACWQELLSEFYFVLEYRASSSNHVADALSRKANLASLGSVAALSSSPIATSIRNRARELLLRDSAAQGLVHLVEQDKARQFWF</sequence>
<reference evidence="3" key="1">
    <citation type="submission" date="2020-06" db="EMBL/GenBank/DDBJ databases">
        <authorList>
            <person name="Li T."/>
            <person name="Hu X."/>
            <person name="Zhang T."/>
            <person name="Song X."/>
            <person name="Zhang H."/>
            <person name="Dai N."/>
            <person name="Sheng W."/>
            <person name="Hou X."/>
            <person name="Wei L."/>
        </authorList>
    </citation>
    <scope>NUCLEOTIDE SEQUENCE</scope>
    <source>
        <strain evidence="3">G02</strain>
        <tissue evidence="3">Leaf</tissue>
    </source>
</reference>
<name>A0AAW2R168_SESRA</name>
<feature type="domain" description="Reverse transcriptase/retrotransposon-derived protein RNase H-like" evidence="2">
    <location>
        <begin position="57"/>
        <end position="145"/>
    </location>
</feature>
<evidence type="ECO:0000256" key="1">
    <source>
        <dbReference type="ARBA" id="ARBA00023268"/>
    </source>
</evidence>
<dbReference type="InterPro" id="IPR050951">
    <property type="entry name" value="Retrovirus_Pol_polyprotein"/>
</dbReference>
<evidence type="ECO:0000259" key="2">
    <source>
        <dbReference type="Pfam" id="PF17919"/>
    </source>
</evidence>
<dbReference type="SUPFAM" id="SSF56672">
    <property type="entry name" value="DNA/RNA polymerases"/>
    <property type="match status" value="1"/>
</dbReference>
<dbReference type="FunFam" id="3.30.70.270:FF:000020">
    <property type="entry name" value="Transposon Tf2-6 polyprotein-like Protein"/>
    <property type="match status" value="1"/>
</dbReference>
<accession>A0AAW2R168</accession>
<dbReference type="PANTHER" id="PTHR37984:SF5">
    <property type="entry name" value="PROTEIN NYNRIN-LIKE"/>
    <property type="match status" value="1"/>
</dbReference>
<dbReference type="InterPro" id="IPR041577">
    <property type="entry name" value="RT_RNaseH_2"/>
</dbReference>